<feature type="domain" description="Tetrahydrofolate dehydrogenase/cyclohydrolase NAD(P)-binding" evidence="14">
    <location>
        <begin position="1173"/>
        <end position="1286"/>
    </location>
</feature>
<keyword evidence="6" id="KW-0521">NADP</keyword>
<feature type="compositionally biased region" description="Polar residues" evidence="12">
    <location>
        <begin position="293"/>
        <end position="305"/>
    </location>
</feature>
<feature type="compositionally biased region" description="Basic and acidic residues" evidence="12">
    <location>
        <begin position="195"/>
        <end position="207"/>
    </location>
</feature>
<dbReference type="Pfam" id="PF00763">
    <property type="entry name" value="THF_DHG_CYH"/>
    <property type="match status" value="1"/>
</dbReference>
<feature type="compositionally biased region" description="Polar residues" evidence="12">
    <location>
        <begin position="36"/>
        <end position="47"/>
    </location>
</feature>
<evidence type="ECO:0000256" key="3">
    <source>
        <dbReference type="ARBA" id="ARBA00022605"/>
    </source>
</evidence>
<keyword evidence="3" id="KW-0028">Amino-acid biosynthesis</keyword>
<sequence length="1307" mass="140479">MPSPPKALALRTRTPTTRPVTAPPNRAQTDTRDQPVPSTRTPSNAATSVELARRPGALPPNAPPALRPVPPAGQNTLGNAAVAAVKLANQPAPAQQPAAPAGKPETAQEKHNRPGPNADPKFLSLKKDVQRKKRTVAASHPPPRTEAASAQGAALPPKDDAEAQGKTANAEKMNAAQPKEFDREAFIKAVEKAIADKAPKNLDEADKFAGSGKAGEIRTEVQGKVGEGKTDSAAQVAATTEAPPDTSAAVPKKVVPMAADRPPAAPGAPDAANAVPDKLPPSATDLSAGPARVNQQMADANVTETQLKKSNEPRFANALAAKKTAEHHSDVTPGKLRKNEAGQLHESTVDAKRTGAAAMNAMGAQRIRTGQQVGSGKAGAKGRDEDKRAKVTAILQGVFDTMKQDVEGILNGLDKLVDDQFGRGEKAARDAFTAEHRRKMDEYKDRRYSGILGKARWVKDLFAGLPDEANKIFDEARDHYLQRMRQVIADVATTVATELNRAKRRIAQGRTDLQNEVKKLPADLQAIGKEAAAGFADQFDELSQSVDDKGTELVDTLATKYTDALKAVDSEIAEEKEKNKGLVDKAVDAVKGVVQTILELGRLLLSVLLKAASVVPLILANPIGFLGNLVTAVGAGLRQFLRNIGTHLQQGVLAWLLGKATEAGLELPAKFDAEGVLKLLASLLGLTWQAIRARIVRRVPEPAVAAAETAVPIVAEVRKRGVAGMWNDLKGRVGDLKRDLVGKVIQYVTPTIVIAGITWVISLLNPASAFVRAVKLIIDIVKFVVTQARQIIDFVNAVLDAVIAIARGGSGGVPSLVERALARSIPVLLGFLASLLGLGGVAAKVKQIVQAMAKPVGRAIDWVIDKIVGLVKKLWAKVKAKVGRKKPKKKPTRSARPHRTPRAKKRERRKATAKRDRRRAGKKPPAREPARPSRQKQRKLDAALREAEKLLAAGKAPREIRAALPSIRARHGLTALDLVVLPQGGMWLLRVKGTINPSDTTPGHRYGFESKIHIYEHNKVSGRQILKDVRTEYAARYRSLIEPKGKKVAVVRFEAHPDDAWEWRARMDASRISAEQKEKITSALGFTPVHQVLRPTIRPAEFAAILRRHNADPSVTGLIVQLPVPDQYRDVVSLISPEKDIDAILGARSRFPVGATSEGISRVSEPFLHDKPVVAVVGARGFVGQGVVRLVSRHGVEVIQLDAGDDLNRVRDAAVIISVTGREGILTPALVLPGHRLVIDSGFVPKQEGVASDIHPDAKAIPKQITPVPFGIGPVEMAILAERLVRKEADPALPPWRLTDPEGRIRM</sequence>
<keyword evidence="11" id="KW-0175">Coiled coil</keyword>
<feature type="region of interest" description="Disordered" evidence="12">
    <location>
        <begin position="881"/>
        <end position="942"/>
    </location>
</feature>
<organism evidence="15 16">
    <name type="scientific">Amycolatopsis silviterrae</name>
    <dbReference type="NCBI Taxonomy" id="1656914"/>
    <lineage>
        <taxon>Bacteria</taxon>
        <taxon>Bacillati</taxon>
        <taxon>Actinomycetota</taxon>
        <taxon>Actinomycetes</taxon>
        <taxon>Pseudonocardiales</taxon>
        <taxon>Pseudonocardiaceae</taxon>
        <taxon>Amycolatopsis</taxon>
    </lineage>
</organism>
<feature type="region of interest" description="Disordered" evidence="12">
    <location>
        <begin position="1"/>
        <end position="181"/>
    </location>
</feature>
<proteinExistence type="predicted"/>
<evidence type="ECO:0000313" key="16">
    <source>
        <dbReference type="Proteomes" id="UP001597483"/>
    </source>
</evidence>
<dbReference type="PRINTS" id="PR00085">
    <property type="entry name" value="THFDHDRGNASE"/>
</dbReference>
<evidence type="ECO:0000259" key="13">
    <source>
        <dbReference type="Pfam" id="PF00763"/>
    </source>
</evidence>
<accession>A0ABW5H337</accession>
<evidence type="ECO:0000256" key="12">
    <source>
        <dbReference type="SAM" id="MobiDB-lite"/>
    </source>
</evidence>
<feature type="compositionally biased region" description="Low complexity" evidence="12">
    <location>
        <begin position="90"/>
        <end position="101"/>
    </location>
</feature>
<evidence type="ECO:0000256" key="11">
    <source>
        <dbReference type="SAM" id="Coils"/>
    </source>
</evidence>
<keyword evidence="8" id="KW-0368">Histidine biosynthesis</keyword>
<dbReference type="EMBL" id="JBHUKS010000006">
    <property type="protein sequence ID" value="MFD2467683.1"/>
    <property type="molecule type" value="Genomic_DNA"/>
</dbReference>
<dbReference type="Pfam" id="PF02882">
    <property type="entry name" value="THF_DHG_CYH_C"/>
    <property type="match status" value="1"/>
</dbReference>
<name>A0ABW5H337_9PSEU</name>
<dbReference type="InterPro" id="IPR000672">
    <property type="entry name" value="THF_DH/CycHdrlase"/>
</dbReference>
<dbReference type="InterPro" id="IPR020630">
    <property type="entry name" value="THF_DH/CycHdrlase_cat_dom"/>
</dbReference>
<dbReference type="SUPFAM" id="SSF53223">
    <property type="entry name" value="Aminoacid dehydrogenase-like, N-terminal domain"/>
    <property type="match status" value="1"/>
</dbReference>
<evidence type="ECO:0000256" key="7">
    <source>
        <dbReference type="ARBA" id="ARBA00023002"/>
    </source>
</evidence>
<keyword evidence="16" id="KW-1185">Reference proteome</keyword>
<evidence type="ECO:0000256" key="2">
    <source>
        <dbReference type="ARBA" id="ARBA00022563"/>
    </source>
</evidence>
<dbReference type="Gene3D" id="3.40.50.720">
    <property type="entry name" value="NAD(P)-binding Rossmann-like Domain"/>
    <property type="match status" value="1"/>
</dbReference>
<protein>
    <submittedName>
        <fullName evidence="15">Tetrahydrofolate dehydrogenase/cyclohydrolase catalytic domain-containing protein</fullName>
    </submittedName>
</protein>
<feature type="compositionally biased region" description="Basic residues" evidence="12">
    <location>
        <begin position="881"/>
        <end position="924"/>
    </location>
</feature>
<dbReference type="InterPro" id="IPR020631">
    <property type="entry name" value="THF_DH/CycHdrlase_NAD-bd_dom"/>
</dbReference>
<feature type="domain" description="Tetrahydrofolate dehydrogenase/cyclohydrolase catalytic" evidence="13">
    <location>
        <begin position="1021"/>
        <end position="1142"/>
    </location>
</feature>
<keyword evidence="2" id="KW-0554">One-carbon metabolism</keyword>
<comment type="pathway">
    <text evidence="1">One-carbon metabolism; tetrahydrofolate interconversion.</text>
</comment>
<evidence type="ECO:0000256" key="4">
    <source>
        <dbReference type="ARBA" id="ARBA00022755"/>
    </source>
</evidence>
<keyword evidence="5" id="KW-0378">Hydrolase</keyword>
<evidence type="ECO:0000259" key="14">
    <source>
        <dbReference type="Pfam" id="PF02882"/>
    </source>
</evidence>
<keyword evidence="4" id="KW-0658">Purine biosynthesis</keyword>
<evidence type="ECO:0000256" key="8">
    <source>
        <dbReference type="ARBA" id="ARBA00023102"/>
    </source>
</evidence>
<evidence type="ECO:0000256" key="5">
    <source>
        <dbReference type="ARBA" id="ARBA00022801"/>
    </source>
</evidence>
<comment type="caution">
    <text evidence="15">The sequence shown here is derived from an EMBL/GenBank/DDBJ whole genome shotgun (WGS) entry which is preliminary data.</text>
</comment>
<evidence type="ECO:0000256" key="9">
    <source>
        <dbReference type="ARBA" id="ARBA00023167"/>
    </source>
</evidence>
<feature type="compositionally biased region" description="Pro residues" evidence="12">
    <location>
        <begin position="57"/>
        <end position="71"/>
    </location>
</feature>
<dbReference type="Proteomes" id="UP001597483">
    <property type="component" value="Unassembled WGS sequence"/>
</dbReference>
<dbReference type="SUPFAM" id="SSF51735">
    <property type="entry name" value="NAD(P)-binding Rossmann-fold domains"/>
    <property type="match status" value="1"/>
</dbReference>
<dbReference type="Gene3D" id="3.40.50.10860">
    <property type="entry name" value="Leucine Dehydrogenase, chain A, domain 1"/>
    <property type="match status" value="1"/>
</dbReference>
<keyword evidence="7" id="KW-0560">Oxidoreductase</keyword>
<dbReference type="RefSeq" id="WP_378302629.1">
    <property type="nucleotide sequence ID" value="NZ_JBHUKS010000006.1"/>
</dbReference>
<feature type="coiled-coil region" evidence="11">
    <location>
        <begin position="558"/>
        <end position="585"/>
    </location>
</feature>
<keyword evidence="10" id="KW-0511">Multifunctional enzyme</keyword>
<evidence type="ECO:0000256" key="10">
    <source>
        <dbReference type="ARBA" id="ARBA00023268"/>
    </source>
</evidence>
<reference evidence="16" key="1">
    <citation type="journal article" date="2019" name="Int. J. Syst. Evol. Microbiol.">
        <title>The Global Catalogue of Microorganisms (GCM) 10K type strain sequencing project: providing services to taxonomists for standard genome sequencing and annotation.</title>
        <authorList>
            <consortium name="The Broad Institute Genomics Platform"/>
            <consortium name="The Broad Institute Genome Sequencing Center for Infectious Disease"/>
            <person name="Wu L."/>
            <person name="Ma J."/>
        </authorList>
    </citation>
    <scope>NUCLEOTIDE SEQUENCE [LARGE SCALE GENOMIC DNA]</scope>
    <source>
        <strain evidence="16">CGMCC 4.7641</strain>
    </source>
</reference>
<evidence type="ECO:0000256" key="6">
    <source>
        <dbReference type="ARBA" id="ARBA00022857"/>
    </source>
</evidence>
<feature type="compositionally biased region" description="Low complexity" evidence="12">
    <location>
        <begin position="7"/>
        <end position="27"/>
    </location>
</feature>
<dbReference type="InterPro" id="IPR046346">
    <property type="entry name" value="Aminoacid_DH-like_N_sf"/>
</dbReference>
<evidence type="ECO:0000256" key="1">
    <source>
        <dbReference type="ARBA" id="ARBA00004777"/>
    </source>
</evidence>
<feature type="compositionally biased region" description="Low complexity" evidence="12">
    <location>
        <begin position="248"/>
        <end position="277"/>
    </location>
</feature>
<feature type="compositionally biased region" description="Basic and acidic residues" evidence="12">
    <location>
        <begin position="215"/>
        <end position="230"/>
    </location>
</feature>
<dbReference type="PANTHER" id="PTHR48099">
    <property type="entry name" value="C-1-TETRAHYDROFOLATE SYNTHASE, CYTOPLASMIC-RELATED"/>
    <property type="match status" value="1"/>
</dbReference>
<keyword evidence="9" id="KW-0486">Methionine biosynthesis</keyword>
<evidence type="ECO:0000313" key="15">
    <source>
        <dbReference type="EMBL" id="MFD2467683.1"/>
    </source>
</evidence>
<dbReference type="PANTHER" id="PTHR48099:SF5">
    <property type="entry name" value="C-1-TETRAHYDROFOLATE SYNTHASE, CYTOPLASMIC"/>
    <property type="match status" value="1"/>
</dbReference>
<gene>
    <name evidence="15" type="ORF">ACFSVL_09785</name>
</gene>
<feature type="region of interest" description="Disordered" evidence="12">
    <location>
        <begin position="195"/>
        <end position="312"/>
    </location>
</feature>
<dbReference type="InterPro" id="IPR036291">
    <property type="entry name" value="NAD(P)-bd_dom_sf"/>
</dbReference>